<protein>
    <recommendedName>
        <fullName evidence="5">RING-type domain-containing protein</fullName>
    </recommendedName>
</protein>
<dbReference type="InterPro" id="IPR013083">
    <property type="entry name" value="Znf_RING/FYVE/PHD"/>
</dbReference>
<dbReference type="GO" id="GO:0012505">
    <property type="term" value="C:endomembrane system"/>
    <property type="evidence" value="ECO:0007669"/>
    <property type="project" value="TreeGrafter"/>
</dbReference>
<dbReference type="SUPFAM" id="SSF57850">
    <property type="entry name" value="RING/U-box"/>
    <property type="match status" value="1"/>
</dbReference>
<keyword evidence="3" id="KW-0862">Zinc</keyword>
<organism evidence="6 7">
    <name type="scientific">Aaosphaeria arxii CBS 175.79</name>
    <dbReference type="NCBI Taxonomy" id="1450172"/>
    <lineage>
        <taxon>Eukaryota</taxon>
        <taxon>Fungi</taxon>
        <taxon>Dikarya</taxon>
        <taxon>Ascomycota</taxon>
        <taxon>Pezizomycotina</taxon>
        <taxon>Dothideomycetes</taxon>
        <taxon>Pleosporomycetidae</taxon>
        <taxon>Pleosporales</taxon>
        <taxon>Pleosporales incertae sedis</taxon>
        <taxon>Aaosphaeria</taxon>
    </lineage>
</organism>
<proteinExistence type="predicted"/>
<feature type="domain" description="RING-type" evidence="5">
    <location>
        <begin position="28"/>
        <end position="81"/>
    </location>
</feature>
<sequence length="272" mass="30721">MQPIHHCSQDLIKSLRPISLPNIETHDCGICLETYQMTSHNPDNDEDVPTEHPVQLPCSHIVGSVCISRWLESHNTCPFCRAKLYELKSPPTSPDSVFQEAAAADFFRSDNIRMGEVELSGDFLQILDDYDVDDMDSESSTILHVEDVYGGGSISPEPTTTLYIQTSTYYQPSSQPQQQLNFSYGSYHRGCGNTSPTVEISKCQASLELEEAVSCAAKQMDDLIDMHEEWMDEYNNNERPGMCDAGSYDDDEWMEDYKHEFGHVDAGHWLLC</sequence>
<evidence type="ECO:0000259" key="5">
    <source>
        <dbReference type="PROSITE" id="PS50089"/>
    </source>
</evidence>
<dbReference type="InterPro" id="IPR001841">
    <property type="entry name" value="Znf_RING"/>
</dbReference>
<name>A0A6A5Y2W3_9PLEO</name>
<dbReference type="GO" id="GO:0008270">
    <property type="term" value="F:zinc ion binding"/>
    <property type="evidence" value="ECO:0007669"/>
    <property type="project" value="UniProtKB-KW"/>
</dbReference>
<dbReference type="Proteomes" id="UP000799778">
    <property type="component" value="Unassembled WGS sequence"/>
</dbReference>
<keyword evidence="7" id="KW-1185">Reference proteome</keyword>
<dbReference type="Gene3D" id="3.30.40.10">
    <property type="entry name" value="Zinc/RING finger domain, C3HC4 (zinc finger)"/>
    <property type="match status" value="1"/>
</dbReference>
<dbReference type="GO" id="GO:0043161">
    <property type="term" value="P:proteasome-mediated ubiquitin-dependent protein catabolic process"/>
    <property type="evidence" value="ECO:0007669"/>
    <property type="project" value="TreeGrafter"/>
</dbReference>
<gene>
    <name evidence="6" type="ORF">BU24DRAFT_406051</name>
</gene>
<dbReference type="AlphaFoldDB" id="A0A6A5Y2W3"/>
<dbReference type="EMBL" id="ML978067">
    <property type="protein sequence ID" value="KAF2019377.1"/>
    <property type="molecule type" value="Genomic_DNA"/>
</dbReference>
<evidence type="ECO:0000256" key="2">
    <source>
        <dbReference type="ARBA" id="ARBA00022771"/>
    </source>
</evidence>
<evidence type="ECO:0000256" key="3">
    <source>
        <dbReference type="ARBA" id="ARBA00022833"/>
    </source>
</evidence>
<evidence type="ECO:0000256" key="4">
    <source>
        <dbReference type="PROSITE-ProRule" id="PRU00175"/>
    </source>
</evidence>
<dbReference type="InterPro" id="IPR050731">
    <property type="entry name" value="HRD1_E3_ubiq-ligases"/>
</dbReference>
<accession>A0A6A5Y2W3</accession>
<dbReference type="SMART" id="SM00184">
    <property type="entry name" value="RING"/>
    <property type="match status" value="1"/>
</dbReference>
<evidence type="ECO:0000313" key="7">
    <source>
        <dbReference type="Proteomes" id="UP000799778"/>
    </source>
</evidence>
<keyword evidence="2 4" id="KW-0863">Zinc-finger</keyword>
<dbReference type="OrthoDB" id="3946635at2759"/>
<evidence type="ECO:0000313" key="6">
    <source>
        <dbReference type="EMBL" id="KAF2019377.1"/>
    </source>
</evidence>
<dbReference type="GeneID" id="54283138"/>
<reference evidence="6" key="1">
    <citation type="journal article" date="2020" name="Stud. Mycol.">
        <title>101 Dothideomycetes genomes: a test case for predicting lifestyles and emergence of pathogens.</title>
        <authorList>
            <person name="Haridas S."/>
            <person name="Albert R."/>
            <person name="Binder M."/>
            <person name="Bloem J."/>
            <person name="Labutti K."/>
            <person name="Salamov A."/>
            <person name="Andreopoulos B."/>
            <person name="Baker S."/>
            <person name="Barry K."/>
            <person name="Bills G."/>
            <person name="Bluhm B."/>
            <person name="Cannon C."/>
            <person name="Castanera R."/>
            <person name="Culley D."/>
            <person name="Daum C."/>
            <person name="Ezra D."/>
            <person name="Gonzalez J."/>
            <person name="Henrissat B."/>
            <person name="Kuo A."/>
            <person name="Liang C."/>
            <person name="Lipzen A."/>
            <person name="Lutzoni F."/>
            <person name="Magnuson J."/>
            <person name="Mondo S."/>
            <person name="Nolan M."/>
            <person name="Ohm R."/>
            <person name="Pangilinan J."/>
            <person name="Park H.-J."/>
            <person name="Ramirez L."/>
            <person name="Alfaro M."/>
            <person name="Sun H."/>
            <person name="Tritt A."/>
            <person name="Yoshinaga Y."/>
            <person name="Zwiers L.-H."/>
            <person name="Turgeon B."/>
            <person name="Goodwin S."/>
            <person name="Spatafora J."/>
            <person name="Crous P."/>
            <person name="Grigoriev I."/>
        </authorList>
    </citation>
    <scope>NUCLEOTIDE SEQUENCE</scope>
    <source>
        <strain evidence="6">CBS 175.79</strain>
    </source>
</reference>
<evidence type="ECO:0000256" key="1">
    <source>
        <dbReference type="ARBA" id="ARBA00022723"/>
    </source>
</evidence>
<dbReference type="RefSeq" id="XP_033387716.1">
    <property type="nucleotide sequence ID" value="XM_033525741.1"/>
</dbReference>
<dbReference type="PANTHER" id="PTHR22763">
    <property type="entry name" value="RING ZINC FINGER PROTEIN"/>
    <property type="match status" value="1"/>
</dbReference>
<dbReference type="Pfam" id="PF13639">
    <property type="entry name" value="zf-RING_2"/>
    <property type="match status" value="1"/>
</dbReference>
<dbReference type="GO" id="GO:0061630">
    <property type="term" value="F:ubiquitin protein ligase activity"/>
    <property type="evidence" value="ECO:0007669"/>
    <property type="project" value="TreeGrafter"/>
</dbReference>
<dbReference type="PROSITE" id="PS50089">
    <property type="entry name" value="ZF_RING_2"/>
    <property type="match status" value="1"/>
</dbReference>
<keyword evidence="1" id="KW-0479">Metal-binding</keyword>